<evidence type="ECO:0000256" key="1">
    <source>
        <dbReference type="SAM" id="MobiDB-lite"/>
    </source>
</evidence>
<feature type="region of interest" description="Disordered" evidence="1">
    <location>
        <begin position="30"/>
        <end position="56"/>
    </location>
</feature>
<dbReference type="AlphaFoldDB" id="A0A397G8B0"/>
<evidence type="ECO:0000313" key="3">
    <source>
        <dbReference type="Proteomes" id="UP000266861"/>
    </source>
</evidence>
<accession>A0A397G8B0</accession>
<dbReference type="Proteomes" id="UP000266861">
    <property type="component" value="Unassembled WGS sequence"/>
</dbReference>
<keyword evidence="3" id="KW-1185">Reference proteome</keyword>
<evidence type="ECO:0000313" key="2">
    <source>
        <dbReference type="EMBL" id="RHZ47251.1"/>
    </source>
</evidence>
<proteinExistence type="predicted"/>
<comment type="caution">
    <text evidence="2">The sequence shown here is derived from an EMBL/GenBank/DDBJ whole genome shotgun (WGS) entry which is preliminary data.</text>
</comment>
<name>A0A397G8B0_9GLOM</name>
<dbReference type="EMBL" id="PQFF01000493">
    <property type="protein sequence ID" value="RHZ47251.1"/>
    <property type="molecule type" value="Genomic_DNA"/>
</dbReference>
<organism evidence="2 3">
    <name type="scientific">Diversispora epigaea</name>
    <dbReference type="NCBI Taxonomy" id="1348612"/>
    <lineage>
        <taxon>Eukaryota</taxon>
        <taxon>Fungi</taxon>
        <taxon>Fungi incertae sedis</taxon>
        <taxon>Mucoromycota</taxon>
        <taxon>Glomeromycotina</taxon>
        <taxon>Glomeromycetes</taxon>
        <taxon>Diversisporales</taxon>
        <taxon>Diversisporaceae</taxon>
        <taxon>Diversispora</taxon>
    </lineage>
</organism>
<reference evidence="2 3" key="1">
    <citation type="submission" date="2018-08" db="EMBL/GenBank/DDBJ databases">
        <title>Genome and evolution of the arbuscular mycorrhizal fungus Diversispora epigaea (formerly Glomus versiforme) and its bacterial endosymbionts.</title>
        <authorList>
            <person name="Sun X."/>
            <person name="Fei Z."/>
            <person name="Harrison M."/>
        </authorList>
    </citation>
    <scope>NUCLEOTIDE SEQUENCE [LARGE SCALE GENOMIC DNA]</scope>
    <source>
        <strain evidence="2 3">IT104</strain>
    </source>
</reference>
<protein>
    <submittedName>
        <fullName evidence="2">Uncharacterized protein</fullName>
    </submittedName>
</protein>
<sequence length="72" mass="8046">MLLLLQSFLQPIPPSSPQLSMSSLLQSLSQPILPLSPPPRSHNTVSSDEEERSPRKKQCLNCTLYCPKRETA</sequence>
<gene>
    <name evidence="2" type="ORF">Glove_586g42</name>
</gene>